<feature type="disulfide bond" evidence="3">
    <location>
        <begin position="56"/>
        <end position="60"/>
    </location>
</feature>
<dbReference type="GeneID" id="54566886"/>
<dbReference type="OrthoDB" id="73875at2759"/>
<dbReference type="PROSITE" id="PS50941">
    <property type="entry name" value="CHIT_BIND_I_2"/>
    <property type="match status" value="1"/>
</dbReference>
<dbReference type="Gene3D" id="3.30.60.10">
    <property type="entry name" value="Endochitinase-like"/>
    <property type="match status" value="1"/>
</dbReference>
<accession>A0A6A6CC43</accession>
<dbReference type="InterPro" id="IPR018371">
    <property type="entry name" value="Chitin-binding_1_CS"/>
</dbReference>
<protein>
    <recommendedName>
        <fullName evidence="1">chitinase</fullName>
        <ecNumber evidence="1">3.2.1.14</ecNumber>
    </recommendedName>
</protein>
<evidence type="ECO:0000259" key="6">
    <source>
        <dbReference type="PROSITE" id="PS51910"/>
    </source>
</evidence>
<sequence length="1136" mass="126868">MNFPAARQSPVAMSNCSAKAECGKYASEGHEKCPLNVCCSEYGFCGTTSDFCNSKCQNNCGQPKIPSGMSLKPVRDRVIAYYEAWSARRACNKFTPSSIPISSLTHVNFAFAYIEPKTFDITTMDSLTPESLFQEVTAIKTMKSGASALEVFIAIGGWTFFNNGTATQSLLSEISGTEDKHQMFADNLVKFMTRYGFDGVDIDWSFGSRHGLGKFNVLRFRIAIGLARGLAGTATVLTFGFVLIAGPKDVVSSFHQKRDGSHIQVVDCSSVGAIGTQTVRIVCTNDHEDSNCNDVLEGGLEGTVVRMPDDCGPGQYVVAHSIKQSVDQQLHPDLEKRRASSKPVMDFEFSYDFAKMKRSNSPVLLRIDYSNMPGYWDELVDSPGEHAAKRDLEKRFFSPDSASWGRKFDRVSTQDSYTTFDEPSLEHVIDGVLDDCNGHNKSWLQLVTDGSAKTKAKFGFSLIGTLQPFKVEQAYGFMEWSYDFEADIHVSGTTGLSTDYKVKPAHLQPQQEHLFAHPGIVSFQPSFDINIGLEASNASFKADFDVHVKSNTDPTKNKGWVRQTFPFAAGGTRGGVTTEVSKNKFDGALRVHSGEVKLSLIPDFSIDITFDDHNSGKLATRRDETGISTRDELFDSSMPLIQYAAGFSALTRLQWNEDGLDIQIDSVKGSMMNQGNQEIPTWKPDESPSNPIGPDPGSSNVYKNDGDGPSDGKIPQSLGNRPYTLFDADQVLVCATEEDDDKDGVVCGRVDLCESGLFPCPSEIGVNSRPPRTSKSRRDSGVDLLSLKVDNDLQPAGDQNREVDSVDDDVPLDHLFKRAPTRFGGKSRQYTFSTLSRTGRRPGRQYSSFPHPSNRDWEHDDVRYDNVYRTIDPDDCTDGAVITHSLPQEGLDDDTFYVEHIVELQTMELFFDDIADNGIPVYLTENVARPTRGMVDSGFDQIYTDFMDHLKGQVLVNPPTLEGWTQNDIVKVPMERIMSALGDEHNWQRFVLLEKNVNQVKQNIWQGHMPTALEKLNALNSDTERYQEQLVHMRSVNGYMITTCNNIREQLRLGDEAWVQLGHPSSHIVEYWDKWIRAHFQAMVVEGRWIVRKSLNDCFALWKRQKNGARKVFMLQALAKLRRQVNKITVLTNGLH</sequence>
<dbReference type="SUPFAM" id="SSF57016">
    <property type="entry name" value="Plant lectins/antimicrobial peptides"/>
    <property type="match status" value="1"/>
</dbReference>
<evidence type="ECO:0000259" key="5">
    <source>
        <dbReference type="PROSITE" id="PS50941"/>
    </source>
</evidence>
<dbReference type="RefSeq" id="XP_033664371.1">
    <property type="nucleotide sequence ID" value="XM_033813614.1"/>
</dbReference>
<keyword evidence="7" id="KW-0378">Hydrolase</keyword>
<proteinExistence type="predicted"/>
<keyword evidence="2 3" id="KW-0147">Chitin-binding</keyword>
<dbReference type="EMBL" id="ML993608">
    <property type="protein sequence ID" value="KAF2163482.1"/>
    <property type="molecule type" value="Genomic_DNA"/>
</dbReference>
<dbReference type="AlphaFoldDB" id="A0A6A6CC43"/>
<dbReference type="Pfam" id="PF00187">
    <property type="entry name" value="Chitin_bind_1"/>
    <property type="match status" value="1"/>
</dbReference>
<dbReference type="SMART" id="SM00636">
    <property type="entry name" value="Glyco_18"/>
    <property type="match status" value="1"/>
</dbReference>
<dbReference type="GO" id="GO:0005975">
    <property type="term" value="P:carbohydrate metabolic process"/>
    <property type="evidence" value="ECO:0007669"/>
    <property type="project" value="InterPro"/>
</dbReference>
<comment type="caution">
    <text evidence="3">Lacks conserved residue(s) required for the propagation of feature annotation.</text>
</comment>
<dbReference type="Proteomes" id="UP000799537">
    <property type="component" value="Unassembled WGS sequence"/>
</dbReference>
<evidence type="ECO:0000256" key="3">
    <source>
        <dbReference type="PROSITE-ProRule" id="PRU00261"/>
    </source>
</evidence>
<dbReference type="InterPro" id="IPR001002">
    <property type="entry name" value="Chitin-bd_1"/>
</dbReference>
<keyword evidence="8" id="KW-1185">Reference proteome</keyword>
<dbReference type="InterPro" id="IPR050314">
    <property type="entry name" value="Glycosyl_Hydrlase_18"/>
</dbReference>
<dbReference type="InterPro" id="IPR017853">
    <property type="entry name" value="GH"/>
</dbReference>
<dbReference type="EC" id="3.2.1.14" evidence="1"/>
<feature type="disulfide bond" evidence="3">
    <location>
        <begin position="33"/>
        <end position="45"/>
    </location>
</feature>
<dbReference type="InterPro" id="IPR011583">
    <property type="entry name" value="Chitinase_II/V-like_cat"/>
</dbReference>
<dbReference type="SMART" id="SM00270">
    <property type="entry name" value="ChtBD1"/>
    <property type="match status" value="1"/>
</dbReference>
<evidence type="ECO:0000313" key="8">
    <source>
        <dbReference type="Proteomes" id="UP000799537"/>
    </source>
</evidence>
<dbReference type="Gene3D" id="3.20.20.80">
    <property type="entry name" value="Glycosidases"/>
    <property type="match status" value="1"/>
</dbReference>
<evidence type="ECO:0000256" key="4">
    <source>
        <dbReference type="SAM" id="MobiDB-lite"/>
    </source>
</evidence>
<organism evidence="7 8">
    <name type="scientific">Zasmidium cellare ATCC 36951</name>
    <dbReference type="NCBI Taxonomy" id="1080233"/>
    <lineage>
        <taxon>Eukaryota</taxon>
        <taxon>Fungi</taxon>
        <taxon>Dikarya</taxon>
        <taxon>Ascomycota</taxon>
        <taxon>Pezizomycotina</taxon>
        <taxon>Dothideomycetes</taxon>
        <taxon>Dothideomycetidae</taxon>
        <taxon>Mycosphaerellales</taxon>
        <taxon>Mycosphaerellaceae</taxon>
        <taxon>Zasmidium</taxon>
    </lineage>
</organism>
<feature type="domain" description="GH18" evidence="6">
    <location>
        <begin position="76"/>
        <end position="204"/>
    </location>
</feature>
<dbReference type="CDD" id="cd00035">
    <property type="entry name" value="ChtBD1"/>
    <property type="match status" value="1"/>
</dbReference>
<keyword evidence="3" id="KW-1015">Disulfide bond</keyword>
<feature type="domain" description="Chitin-binding type-1" evidence="5">
    <location>
        <begin position="19"/>
        <end position="62"/>
    </location>
</feature>
<evidence type="ECO:0000256" key="1">
    <source>
        <dbReference type="ARBA" id="ARBA00012729"/>
    </source>
</evidence>
<dbReference type="PANTHER" id="PTHR11177:SF333">
    <property type="entry name" value="CHITINASE"/>
    <property type="match status" value="1"/>
</dbReference>
<dbReference type="Pfam" id="PF00704">
    <property type="entry name" value="Glyco_hydro_18"/>
    <property type="match status" value="1"/>
</dbReference>
<dbReference type="InterPro" id="IPR001223">
    <property type="entry name" value="Glyco_hydro18_cat"/>
</dbReference>
<dbReference type="GO" id="GO:0008061">
    <property type="term" value="F:chitin binding"/>
    <property type="evidence" value="ECO:0007669"/>
    <property type="project" value="UniProtKB-UniRule"/>
</dbReference>
<dbReference type="SUPFAM" id="SSF51445">
    <property type="entry name" value="(Trans)glycosidases"/>
    <property type="match status" value="1"/>
</dbReference>
<dbReference type="PROSITE" id="PS00026">
    <property type="entry name" value="CHIT_BIND_I_1"/>
    <property type="match status" value="1"/>
</dbReference>
<dbReference type="GO" id="GO:0008843">
    <property type="term" value="F:endochitinase activity"/>
    <property type="evidence" value="ECO:0007669"/>
    <property type="project" value="UniProtKB-EC"/>
</dbReference>
<gene>
    <name evidence="7" type="ORF">M409DRAFT_57383</name>
</gene>
<dbReference type="PANTHER" id="PTHR11177">
    <property type="entry name" value="CHITINASE"/>
    <property type="match status" value="1"/>
</dbReference>
<feature type="disulfide bond" evidence="3">
    <location>
        <begin position="38"/>
        <end position="52"/>
    </location>
</feature>
<name>A0A6A6CC43_ZASCE</name>
<dbReference type="CDD" id="cd00598">
    <property type="entry name" value="GH18_chitinase-like"/>
    <property type="match status" value="1"/>
</dbReference>
<dbReference type="PROSITE" id="PS51910">
    <property type="entry name" value="GH18_2"/>
    <property type="match status" value="1"/>
</dbReference>
<reference evidence="7" key="1">
    <citation type="journal article" date="2020" name="Stud. Mycol.">
        <title>101 Dothideomycetes genomes: a test case for predicting lifestyles and emergence of pathogens.</title>
        <authorList>
            <person name="Haridas S."/>
            <person name="Albert R."/>
            <person name="Binder M."/>
            <person name="Bloem J."/>
            <person name="Labutti K."/>
            <person name="Salamov A."/>
            <person name="Andreopoulos B."/>
            <person name="Baker S."/>
            <person name="Barry K."/>
            <person name="Bills G."/>
            <person name="Bluhm B."/>
            <person name="Cannon C."/>
            <person name="Castanera R."/>
            <person name="Culley D."/>
            <person name="Daum C."/>
            <person name="Ezra D."/>
            <person name="Gonzalez J."/>
            <person name="Henrissat B."/>
            <person name="Kuo A."/>
            <person name="Liang C."/>
            <person name="Lipzen A."/>
            <person name="Lutzoni F."/>
            <person name="Magnuson J."/>
            <person name="Mondo S."/>
            <person name="Nolan M."/>
            <person name="Ohm R."/>
            <person name="Pangilinan J."/>
            <person name="Park H.-J."/>
            <person name="Ramirez L."/>
            <person name="Alfaro M."/>
            <person name="Sun H."/>
            <person name="Tritt A."/>
            <person name="Yoshinaga Y."/>
            <person name="Zwiers L.-H."/>
            <person name="Turgeon B."/>
            <person name="Goodwin S."/>
            <person name="Spatafora J."/>
            <person name="Crous P."/>
            <person name="Grigoriev I."/>
        </authorList>
    </citation>
    <scope>NUCLEOTIDE SEQUENCE</scope>
    <source>
        <strain evidence="7">ATCC 36951</strain>
    </source>
</reference>
<evidence type="ECO:0000313" key="7">
    <source>
        <dbReference type="EMBL" id="KAF2163482.1"/>
    </source>
</evidence>
<evidence type="ECO:0000256" key="2">
    <source>
        <dbReference type="ARBA" id="ARBA00022669"/>
    </source>
</evidence>
<dbReference type="InterPro" id="IPR036861">
    <property type="entry name" value="Endochitinase-like_sf"/>
</dbReference>
<feature type="region of interest" description="Disordered" evidence="4">
    <location>
        <begin position="672"/>
        <end position="720"/>
    </location>
</feature>